<name>A0A2A7MK78_9CLOT</name>
<dbReference type="UniPathway" id="UPA00219"/>
<feature type="transmembrane region" description="Helical" evidence="8">
    <location>
        <begin position="189"/>
        <end position="212"/>
    </location>
</feature>
<feature type="transmembrane region" description="Helical" evidence="8">
    <location>
        <begin position="444"/>
        <end position="469"/>
    </location>
</feature>
<protein>
    <recommendedName>
        <fullName evidence="8">Probable lipid II flippase MurJ</fullName>
    </recommendedName>
</protein>
<feature type="transmembrane region" description="Helical" evidence="8">
    <location>
        <begin position="233"/>
        <end position="254"/>
    </location>
</feature>
<evidence type="ECO:0000256" key="3">
    <source>
        <dbReference type="ARBA" id="ARBA00022692"/>
    </source>
</evidence>
<dbReference type="InterPro" id="IPR004268">
    <property type="entry name" value="MurJ"/>
</dbReference>
<comment type="similarity">
    <text evidence="8 9">Belongs to the MurJ/MviN family.</text>
</comment>
<feature type="transmembrane region" description="Helical" evidence="8">
    <location>
        <begin position="314"/>
        <end position="340"/>
    </location>
</feature>
<keyword evidence="2 8" id="KW-1003">Cell membrane</keyword>
<feature type="transmembrane region" description="Helical" evidence="8">
    <location>
        <begin position="385"/>
        <end position="404"/>
    </location>
</feature>
<dbReference type="GO" id="GO:0071555">
    <property type="term" value="P:cell wall organization"/>
    <property type="evidence" value="ECO:0007669"/>
    <property type="project" value="UniProtKB-UniRule"/>
</dbReference>
<dbReference type="RefSeq" id="WP_058296125.1">
    <property type="nucleotide sequence ID" value="NZ_CAMRXG010000039.1"/>
</dbReference>
<dbReference type="CDD" id="cd13123">
    <property type="entry name" value="MATE_MurJ_like"/>
    <property type="match status" value="1"/>
</dbReference>
<dbReference type="GO" id="GO:0008360">
    <property type="term" value="P:regulation of cell shape"/>
    <property type="evidence" value="ECO:0007669"/>
    <property type="project" value="UniProtKB-UniRule"/>
</dbReference>
<dbReference type="Pfam" id="PF03023">
    <property type="entry name" value="MurJ"/>
    <property type="match status" value="1"/>
</dbReference>
<feature type="transmembrane region" description="Helical" evidence="8">
    <location>
        <begin position="90"/>
        <end position="109"/>
    </location>
</feature>
<dbReference type="GO" id="GO:0005886">
    <property type="term" value="C:plasma membrane"/>
    <property type="evidence" value="ECO:0007669"/>
    <property type="project" value="UniProtKB-SubCell"/>
</dbReference>
<evidence type="ECO:0000256" key="1">
    <source>
        <dbReference type="ARBA" id="ARBA00004651"/>
    </source>
</evidence>
<feature type="transmembrane region" description="Helical" evidence="8">
    <location>
        <begin position="352"/>
        <end position="373"/>
    </location>
</feature>
<keyword evidence="5 8" id="KW-0573">Peptidoglycan synthesis</keyword>
<dbReference type="STRING" id="137838.GCA_001458595_03442"/>
<accession>A0A2A7MK78</accession>
<keyword evidence="11" id="KW-1185">Reference proteome</keyword>
<evidence type="ECO:0000256" key="4">
    <source>
        <dbReference type="ARBA" id="ARBA00022960"/>
    </source>
</evidence>
<evidence type="ECO:0000256" key="7">
    <source>
        <dbReference type="ARBA" id="ARBA00023136"/>
    </source>
</evidence>
<dbReference type="NCBIfam" id="TIGR01695">
    <property type="entry name" value="murJ_mviN"/>
    <property type="match status" value="1"/>
</dbReference>
<reference evidence="10 11" key="1">
    <citation type="submission" date="2017-10" db="EMBL/GenBank/DDBJ databases">
        <title>Effective Description of Clostridium neonatale sp. nov. linked to necrotizing enterocolitis in neonates and a clarification of species assignable to the genus Clostridium (Prazmowski 1880) emend. Lawson and Rainey 2016.</title>
        <authorList>
            <person name="Bernard K."/>
            <person name="Burdz T."/>
            <person name="Wiebe D."/>
            <person name="Balcewich B."/>
            <person name="Alfa M."/>
            <person name="Bernier A.-M."/>
        </authorList>
    </citation>
    <scope>NUCLEOTIDE SEQUENCE [LARGE SCALE GENOMIC DNA]</scope>
    <source>
        <strain evidence="10 11">LCDC99A005</strain>
    </source>
</reference>
<feature type="transmembrane region" description="Helical" evidence="8">
    <location>
        <begin position="274"/>
        <end position="293"/>
    </location>
</feature>
<evidence type="ECO:0000256" key="9">
    <source>
        <dbReference type="PIRNR" id="PIRNR002869"/>
    </source>
</evidence>
<evidence type="ECO:0000256" key="5">
    <source>
        <dbReference type="ARBA" id="ARBA00022984"/>
    </source>
</evidence>
<dbReference type="PIRSF" id="PIRSF002869">
    <property type="entry name" value="MviN"/>
    <property type="match status" value="1"/>
</dbReference>
<feature type="transmembrane region" description="Helical" evidence="8">
    <location>
        <begin position="481"/>
        <end position="505"/>
    </location>
</feature>
<feature type="transmembrane region" description="Helical" evidence="8">
    <location>
        <begin position="7"/>
        <end position="27"/>
    </location>
</feature>
<feature type="transmembrane region" description="Helical" evidence="8">
    <location>
        <begin position="410"/>
        <end position="432"/>
    </location>
</feature>
<evidence type="ECO:0000256" key="8">
    <source>
        <dbReference type="HAMAP-Rule" id="MF_02078"/>
    </source>
</evidence>
<proteinExistence type="inferred from homology"/>
<evidence type="ECO:0000256" key="2">
    <source>
        <dbReference type="ARBA" id="ARBA00022475"/>
    </source>
</evidence>
<feature type="transmembrane region" description="Helical" evidence="8">
    <location>
        <begin position="129"/>
        <end position="151"/>
    </location>
</feature>
<keyword evidence="8 9" id="KW-0961">Cell wall biogenesis/degradation</keyword>
<dbReference type="GO" id="GO:0015648">
    <property type="term" value="F:lipid-linked peptidoglycan transporter activity"/>
    <property type="evidence" value="ECO:0007669"/>
    <property type="project" value="UniProtKB-UniRule"/>
</dbReference>
<keyword evidence="7 8" id="KW-0472">Membrane</keyword>
<organism evidence="10 11">
    <name type="scientific">Clostridium neonatale</name>
    <dbReference type="NCBI Taxonomy" id="137838"/>
    <lineage>
        <taxon>Bacteria</taxon>
        <taxon>Bacillati</taxon>
        <taxon>Bacillota</taxon>
        <taxon>Clostridia</taxon>
        <taxon>Eubacteriales</taxon>
        <taxon>Clostridiaceae</taxon>
        <taxon>Clostridium</taxon>
    </lineage>
</organism>
<dbReference type="PANTHER" id="PTHR47019:SF1">
    <property type="entry name" value="LIPID II FLIPPASE MURJ"/>
    <property type="match status" value="1"/>
</dbReference>
<dbReference type="OrthoDB" id="9804143at2"/>
<keyword evidence="8 9" id="KW-0813">Transport</keyword>
<sequence length="523" mass="57559">MKKESSLIKSTFIIMIVSLISRVIGFLRDILIAKDFGGGMYTDAYNIAVSIPETIFTLVGLSISTAFLPMLSKVRAEKGQEEMYNFANKVINILFAISIVFFIASSIFSEEIVGWLGKGSQGSGLSPEGMALAIKLTRITLLNLLFLSVNACFTAMLQVNEDFVIPSILGLFFNLPMILYLILFKNSDIVGLTIANVIGNFCRVLVQVPSLWTHNYKYKFIIDFKDKRLKTMLFIILPVIVGAGANSLNMMVDIKVGASLKEGSISALNFAQKLIVFINNTITVAISSVSYPMMANLINSNDRSGFINILKKSVIYLAILLIPITVGVMIFSKTIVSLVYERGLFDERAVTLTTLALFGYSFGIFFTGMRDILNSTLFSMGKTKITAMNGVIGVVINVTLSITLSKVIGITGIALASGIAMMVTSILLFISIMKSERNFNVGDIIKKIGIIVVNSLIMGIVIVVFLMLIGDSINFTQNKMINSSITLLTGTIIGMIVYFSLSYIFKIEEFIEMKDILLKRFNK</sequence>
<keyword evidence="4 8" id="KW-0133">Cell shape</keyword>
<dbReference type="PRINTS" id="PR01806">
    <property type="entry name" value="VIRFACTRMVIN"/>
</dbReference>
<dbReference type="GO" id="GO:0009252">
    <property type="term" value="P:peptidoglycan biosynthetic process"/>
    <property type="evidence" value="ECO:0007669"/>
    <property type="project" value="UniProtKB-UniRule"/>
</dbReference>
<feature type="transmembrane region" description="Helical" evidence="8">
    <location>
        <begin position="47"/>
        <end position="69"/>
    </location>
</feature>
<comment type="subcellular location">
    <subcellularLocation>
        <location evidence="1 8">Cell membrane</location>
        <topology evidence="1 8">Multi-pass membrane protein</topology>
    </subcellularLocation>
</comment>
<dbReference type="InterPro" id="IPR051050">
    <property type="entry name" value="Lipid_II_flippase_MurJ/MviN"/>
</dbReference>
<evidence type="ECO:0000256" key="6">
    <source>
        <dbReference type="ARBA" id="ARBA00022989"/>
    </source>
</evidence>
<keyword evidence="3 8" id="KW-0812">Transmembrane</keyword>
<evidence type="ECO:0000313" key="10">
    <source>
        <dbReference type="EMBL" id="PEG31979.1"/>
    </source>
</evidence>
<dbReference type="HAMAP" id="MF_02078">
    <property type="entry name" value="MurJ_MviN"/>
    <property type="match status" value="1"/>
</dbReference>
<keyword evidence="6 8" id="KW-1133">Transmembrane helix</keyword>
<comment type="pathway">
    <text evidence="8">Cell wall biogenesis; peptidoglycan biosynthesis.</text>
</comment>
<feature type="transmembrane region" description="Helical" evidence="8">
    <location>
        <begin position="163"/>
        <end position="183"/>
    </location>
</feature>
<comment type="function">
    <text evidence="8 9">Involved in peptidoglycan biosynthesis. Transports lipid-linked peptidoglycan precursors from the inner to the outer leaflet of the cytoplasmic membrane.</text>
</comment>
<dbReference type="AlphaFoldDB" id="A0A2A7MK78"/>
<dbReference type="GO" id="GO:0034204">
    <property type="term" value="P:lipid translocation"/>
    <property type="evidence" value="ECO:0007669"/>
    <property type="project" value="TreeGrafter"/>
</dbReference>
<dbReference type="PANTHER" id="PTHR47019">
    <property type="entry name" value="LIPID II FLIPPASE MURJ"/>
    <property type="match status" value="1"/>
</dbReference>
<dbReference type="EMBL" id="PDCJ01000001">
    <property type="protein sequence ID" value="PEG31979.1"/>
    <property type="molecule type" value="Genomic_DNA"/>
</dbReference>
<evidence type="ECO:0000313" key="11">
    <source>
        <dbReference type="Proteomes" id="UP000220840"/>
    </source>
</evidence>
<comment type="caution">
    <text evidence="10">The sequence shown here is derived from an EMBL/GenBank/DDBJ whole genome shotgun (WGS) entry which is preliminary data.</text>
</comment>
<dbReference type="Proteomes" id="UP000220840">
    <property type="component" value="Unassembled WGS sequence"/>
</dbReference>
<gene>
    <name evidence="10" type="primary">mviN</name>
    <name evidence="8" type="synonym">murJ</name>
    <name evidence="10" type="ORF">CQ394_09830</name>
</gene>